<organism evidence="5 6">
    <name type="scientific">Oceanobacillus neutriphilus</name>
    <dbReference type="NCBI Taxonomy" id="531815"/>
    <lineage>
        <taxon>Bacteria</taxon>
        <taxon>Bacillati</taxon>
        <taxon>Bacillota</taxon>
        <taxon>Bacilli</taxon>
        <taxon>Bacillales</taxon>
        <taxon>Bacillaceae</taxon>
        <taxon>Oceanobacillus</taxon>
    </lineage>
</organism>
<dbReference type="RefSeq" id="WP_229720076.1">
    <property type="nucleotide sequence ID" value="NZ_BMLW01000002.1"/>
</dbReference>
<comment type="similarity">
    <text evidence="1">Belongs to the gamma-glutamyltransferase family.</text>
</comment>
<evidence type="ECO:0000256" key="4">
    <source>
        <dbReference type="ARBA" id="ARBA00023145"/>
    </source>
</evidence>
<evidence type="ECO:0000256" key="1">
    <source>
        <dbReference type="ARBA" id="ARBA00009381"/>
    </source>
</evidence>
<evidence type="ECO:0000256" key="3">
    <source>
        <dbReference type="ARBA" id="ARBA00022801"/>
    </source>
</evidence>
<accession>A0ABQ2NP27</accession>
<keyword evidence="4" id="KW-0865">Zymogen</keyword>
<dbReference type="PANTHER" id="PTHR43199">
    <property type="entry name" value="GLUTATHIONE HYDROLASE"/>
    <property type="match status" value="1"/>
</dbReference>
<keyword evidence="3" id="KW-0378">Hydrolase</keyword>
<sequence>MSNKKLMTILTIVVVAGLVFVYAQQGMFEEEVTNTDYGVEQSETMNSSEGYGVSASHPLAVEAGMKVLEEGGNAADAAVVVAYVLGTVEPYGSGIGGGGEMLIYPHNADEPTVYEYRETAPESGARPETFAIPGLVRGMEELNNDLGSMDMQDLIQPAIDYAEEGFEVDKHLVDRLGKGSYRMDVADLDEFFPNGEILEVNDRLVQPELAETLRLIQEDGADAFYDGPIADQILEHEETLKAEDLSSYAAATDEAAHGSFAGYDVYSAPPPLAGVTLIQSLQMAEQLNVASTEDNQRDYIHLIGEISKRSYDDRVQNVGDTSFTDTLPTDELTSADYTQQMADTISLDELSEDYEVNDSVSDEEDHDNTTHFVIIDQDGTMVSATHTLGNFFGSGDNVAGFFMNNQMENFSTKDDSLNSIEPGKTPRSFTSPTILTNGEKMIGIGSPGGKRIPMVMTQVLVKYLMFDEPFEDAVEDDRFYIEGNDIFTETELDKDVQSGLRARGYEIYNQTDIDFYGGIQSLVIDEESNSIYGAADSRRNGVWQADTNN</sequence>
<reference evidence="6" key="1">
    <citation type="journal article" date="2019" name="Int. J. Syst. Evol. Microbiol.">
        <title>The Global Catalogue of Microorganisms (GCM) 10K type strain sequencing project: providing services to taxonomists for standard genome sequencing and annotation.</title>
        <authorList>
            <consortium name="The Broad Institute Genomics Platform"/>
            <consortium name="The Broad Institute Genome Sequencing Center for Infectious Disease"/>
            <person name="Wu L."/>
            <person name="Ma J."/>
        </authorList>
    </citation>
    <scope>NUCLEOTIDE SEQUENCE [LARGE SCALE GENOMIC DNA]</scope>
    <source>
        <strain evidence="6">CGMCC 1.7693</strain>
    </source>
</reference>
<dbReference type="SUPFAM" id="SSF56235">
    <property type="entry name" value="N-terminal nucleophile aminohydrolases (Ntn hydrolases)"/>
    <property type="match status" value="1"/>
</dbReference>
<dbReference type="PANTHER" id="PTHR43199:SF1">
    <property type="entry name" value="GLUTATHIONE HYDROLASE PROENZYME"/>
    <property type="match status" value="1"/>
</dbReference>
<evidence type="ECO:0000313" key="5">
    <source>
        <dbReference type="EMBL" id="GGP08217.1"/>
    </source>
</evidence>
<keyword evidence="6" id="KW-1185">Reference proteome</keyword>
<name>A0ABQ2NP27_9BACI</name>
<dbReference type="InterPro" id="IPR043138">
    <property type="entry name" value="GGT_lsub"/>
</dbReference>
<dbReference type="Gene3D" id="1.10.246.130">
    <property type="match status" value="1"/>
</dbReference>
<dbReference type="InterPro" id="IPR051792">
    <property type="entry name" value="GGT_bact"/>
</dbReference>
<evidence type="ECO:0000256" key="2">
    <source>
        <dbReference type="ARBA" id="ARBA00022679"/>
    </source>
</evidence>
<dbReference type="Gene3D" id="3.60.20.40">
    <property type="match status" value="1"/>
</dbReference>
<dbReference type="Pfam" id="PF01019">
    <property type="entry name" value="G_glu_transpept"/>
    <property type="match status" value="1"/>
</dbReference>
<protein>
    <submittedName>
        <fullName evidence="5">Gamma-glutamyltranspeptidase</fullName>
    </submittedName>
</protein>
<proteinExistence type="inferred from homology"/>
<dbReference type="PRINTS" id="PR01210">
    <property type="entry name" value="GGTRANSPTASE"/>
</dbReference>
<evidence type="ECO:0000313" key="6">
    <source>
        <dbReference type="Proteomes" id="UP000641206"/>
    </source>
</evidence>
<comment type="caution">
    <text evidence="5">The sequence shown here is derived from an EMBL/GenBank/DDBJ whole genome shotgun (WGS) entry which is preliminary data.</text>
</comment>
<dbReference type="EMBL" id="BMLW01000002">
    <property type="protein sequence ID" value="GGP08217.1"/>
    <property type="molecule type" value="Genomic_DNA"/>
</dbReference>
<gene>
    <name evidence="5" type="primary">ggt</name>
    <name evidence="5" type="ORF">GCM10011346_07380</name>
</gene>
<dbReference type="InterPro" id="IPR029055">
    <property type="entry name" value="Ntn_hydrolases_N"/>
</dbReference>
<keyword evidence="2" id="KW-0808">Transferase</keyword>
<dbReference type="Proteomes" id="UP000641206">
    <property type="component" value="Unassembled WGS sequence"/>
</dbReference>
<dbReference type="InterPro" id="IPR043137">
    <property type="entry name" value="GGT_ssub_C"/>
</dbReference>